<comment type="caution">
    <text evidence="2">The sequence shown here is derived from an EMBL/GenBank/DDBJ whole genome shotgun (WGS) entry which is preliminary data.</text>
</comment>
<evidence type="ECO:0000256" key="1">
    <source>
        <dbReference type="SAM" id="Phobius"/>
    </source>
</evidence>
<keyword evidence="3" id="KW-1185">Reference proteome</keyword>
<feature type="transmembrane region" description="Helical" evidence="1">
    <location>
        <begin position="9"/>
        <end position="27"/>
    </location>
</feature>
<proteinExistence type="predicted"/>
<name>A0A9X1VS22_9FLAO</name>
<protein>
    <submittedName>
        <fullName evidence="2">Uncharacterized protein</fullName>
    </submittedName>
</protein>
<dbReference type="RefSeq" id="WP_242179157.1">
    <property type="nucleotide sequence ID" value="NZ_JAKQYM010000010.1"/>
</dbReference>
<evidence type="ECO:0000313" key="3">
    <source>
        <dbReference type="Proteomes" id="UP001139369"/>
    </source>
</evidence>
<keyword evidence="1" id="KW-0472">Membrane</keyword>
<evidence type="ECO:0000313" key="2">
    <source>
        <dbReference type="EMBL" id="MCI2230047.1"/>
    </source>
</evidence>
<sequence length="47" mass="5751">MLKKRDRKFFALVFTLLLGVILIWFVWCFYNAELLEIDKNIKTLKMK</sequence>
<keyword evidence="1" id="KW-1133">Transmembrane helix</keyword>
<dbReference type="Proteomes" id="UP001139369">
    <property type="component" value="Unassembled WGS sequence"/>
</dbReference>
<gene>
    <name evidence="2" type="ORF">MC378_12785</name>
</gene>
<keyword evidence="1" id="KW-0812">Transmembrane</keyword>
<reference evidence="2" key="1">
    <citation type="submission" date="2022-02" db="EMBL/GenBank/DDBJ databases">
        <title>Polaribacter sp. MSW13, isolated from seawater.</title>
        <authorList>
            <person name="Kristyanto S."/>
            <person name="Jung J."/>
            <person name="Jeon C.O."/>
        </authorList>
    </citation>
    <scope>NUCLEOTIDE SEQUENCE</scope>
    <source>
        <strain evidence="2">MSW13</strain>
    </source>
</reference>
<dbReference type="AlphaFoldDB" id="A0A9X1VS22"/>
<accession>A0A9X1VS22</accession>
<dbReference type="EMBL" id="JAKQYM010000010">
    <property type="protein sequence ID" value="MCI2230047.1"/>
    <property type="molecule type" value="Genomic_DNA"/>
</dbReference>
<organism evidence="2 3">
    <name type="scientific">Polaribacter marinus</name>
    <dbReference type="NCBI Taxonomy" id="2916838"/>
    <lineage>
        <taxon>Bacteria</taxon>
        <taxon>Pseudomonadati</taxon>
        <taxon>Bacteroidota</taxon>
        <taxon>Flavobacteriia</taxon>
        <taxon>Flavobacteriales</taxon>
        <taxon>Flavobacteriaceae</taxon>
    </lineage>
</organism>